<dbReference type="AlphaFoldDB" id="A0A7G9RZ28"/>
<reference evidence="7 8" key="1">
    <citation type="submission" date="2020-08" db="EMBL/GenBank/DDBJ databases">
        <title>Genome sequence of Erysipelothrix inopinata DSM 15511T.</title>
        <authorList>
            <person name="Hyun D.-W."/>
            <person name="Bae J.-W."/>
        </authorList>
    </citation>
    <scope>NUCLEOTIDE SEQUENCE [LARGE SCALE GENOMIC DNA]</scope>
    <source>
        <strain evidence="7 8">DSM 15511</strain>
    </source>
</reference>
<accession>A0A7G9RZ28</accession>
<evidence type="ECO:0000256" key="2">
    <source>
        <dbReference type="ARBA" id="ARBA00022475"/>
    </source>
</evidence>
<keyword evidence="4 6" id="KW-1133">Transmembrane helix</keyword>
<feature type="transmembrane region" description="Helical" evidence="6">
    <location>
        <begin position="83"/>
        <end position="103"/>
    </location>
</feature>
<evidence type="ECO:0000313" key="8">
    <source>
        <dbReference type="Proteomes" id="UP000515928"/>
    </source>
</evidence>
<evidence type="ECO:0000256" key="6">
    <source>
        <dbReference type="SAM" id="Phobius"/>
    </source>
</evidence>
<dbReference type="GO" id="GO:0022857">
    <property type="term" value="F:transmembrane transporter activity"/>
    <property type="evidence" value="ECO:0007669"/>
    <property type="project" value="InterPro"/>
</dbReference>
<keyword evidence="8" id="KW-1185">Reference proteome</keyword>
<dbReference type="Pfam" id="PF02653">
    <property type="entry name" value="BPD_transp_2"/>
    <property type="match status" value="1"/>
</dbReference>
<feature type="transmembrane region" description="Helical" evidence="6">
    <location>
        <begin position="7"/>
        <end position="28"/>
    </location>
</feature>
<organism evidence="7 8">
    <name type="scientific">Erysipelothrix inopinata</name>
    <dbReference type="NCBI Taxonomy" id="225084"/>
    <lineage>
        <taxon>Bacteria</taxon>
        <taxon>Bacillati</taxon>
        <taxon>Bacillota</taxon>
        <taxon>Erysipelotrichia</taxon>
        <taxon>Erysipelotrichales</taxon>
        <taxon>Erysipelotrichaceae</taxon>
        <taxon>Erysipelothrix</taxon>
    </lineage>
</organism>
<gene>
    <name evidence="7" type="ORF">H9L01_00295</name>
</gene>
<dbReference type="Proteomes" id="UP000515928">
    <property type="component" value="Chromosome"/>
</dbReference>
<sequence>MAFAIDVLIQGLLYGILTMGVMLSYKILDIPDLSVDGTFPLGAVVSAVLIIQGVNPWVALIASLLAGVLAGMMTGIFHVKFKITALLSGILVMTGLYSINLLIGGKGNIALFKYANLFDTNWLEAMNAPSFIVNNYQLIVMVLLVVGVKIFIDFILRTRLGYLLKVTGDNENLVASLGHDVGKVKIFGLALSNGIVALSGGVAVSVGKSFDISMGTGMVVLGLASVILGTLLLRKKKCSMTFMVIVGSILYRFIIAIAIRMNMDPKMMKLATVIIFVGAIVLNNLSTKLPRRKMKEQ</sequence>
<dbReference type="KEGG" id="eio:H9L01_00295"/>
<name>A0A7G9RZ28_9FIRM</name>
<keyword evidence="5 6" id="KW-0472">Membrane</keyword>
<evidence type="ECO:0000256" key="4">
    <source>
        <dbReference type="ARBA" id="ARBA00022989"/>
    </source>
</evidence>
<feature type="transmembrane region" description="Helical" evidence="6">
    <location>
        <begin position="240"/>
        <end position="261"/>
    </location>
</feature>
<dbReference type="EMBL" id="CP060715">
    <property type="protein sequence ID" value="QNN60853.1"/>
    <property type="molecule type" value="Genomic_DNA"/>
</dbReference>
<dbReference type="PANTHER" id="PTHR32196">
    <property type="entry name" value="ABC TRANSPORTER PERMEASE PROTEIN YPHD-RELATED-RELATED"/>
    <property type="match status" value="1"/>
</dbReference>
<feature type="transmembrane region" description="Helical" evidence="6">
    <location>
        <begin position="48"/>
        <end position="71"/>
    </location>
</feature>
<protein>
    <submittedName>
        <fullName evidence="7">ABC transporter permease</fullName>
    </submittedName>
</protein>
<evidence type="ECO:0000313" key="7">
    <source>
        <dbReference type="EMBL" id="QNN60853.1"/>
    </source>
</evidence>
<feature type="transmembrane region" description="Helical" evidence="6">
    <location>
        <begin position="267"/>
        <end position="285"/>
    </location>
</feature>
<feature type="transmembrane region" description="Helical" evidence="6">
    <location>
        <begin position="212"/>
        <end position="233"/>
    </location>
</feature>
<keyword evidence="2" id="KW-1003">Cell membrane</keyword>
<dbReference type="CDD" id="cd06574">
    <property type="entry name" value="TM_PBP1_branched-chain-AA_like"/>
    <property type="match status" value="1"/>
</dbReference>
<evidence type="ECO:0000256" key="5">
    <source>
        <dbReference type="ARBA" id="ARBA00023136"/>
    </source>
</evidence>
<dbReference type="InterPro" id="IPR001851">
    <property type="entry name" value="ABC_transp_permease"/>
</dbReference>
<dbReference type="PANTHER" id="PTHR32196:SF69">
    <property type="entry name" value="BRANCHED-CHAIN AMINO ACID TRANSPORT SYSTEM, PERMEASE PROTEIN"/>
    <property type="match status" value="1"/>
</dbReference>
<dbReference type="RefSeq" id="WP_187533974.1">
    <property type="nucleotide sequence ID" value="NZ_CBCSHU010000025.1"/>
</dbReference>
<dbReference type="GO" id="GO:0005886">
    <property type="term" value="C:plasma membrane"/>
    <property type="evidence" value="ECO:0007669"/>
    <property type="project" value="UniProtKB-SubCell"/>
</dbReference>
<keyword evidence="3 6" id="KW-0812">Transmembrane</keyword>
<comment type="subcellular location">
    <subcellularLocation>
        <location evidence="1">Cell membrane</location>
        <topology evidence="1">Multi-pass membrane protein</topology>
    </subcellularLocation>
</comment>
<proteinExistence type="predicted"/>
<feature type="transmembrane region" description="Helical" evidence="6">
    <location>
        <begin position="136"/>
        <end position="156"/>
    </location>
</feature>
<evidence type="ECO:0000256" key="3">
    <source>
        <dbReference type="ARBA" id="ARBA00022692"/>
    </source>
</evidence>
<evidence type="ECO:0000256" key="1">
    <source>
        <dbReference type="ARBA" id="ARBA00004651"/>
    </source>
</evidence>
<feature type="transmembrane region" description="Helical" evidence="6">
    <location>
        <begin position="186"/>
        <end position="206"/>
    </location>
</feature>